<dbReference type="AlphaFoldDB" id="A0A4Z2F2M2"/>
<protein>
    <submittedName>
        <fullName evidence="2">Uncharacterized protein</fullName>
    </submittedName>
</protein>
<evidence type="ECO:0000313" key="2">
    <source>
        <dbReference type="EMBL" id="TNN35387.1"/>
    </source>
</evidence>
<dbReference type="Proteomes" id="UP000314294">
    <property type="component" value="Unassembled WGS sequence"/>
</dbReference>
<dbReference type="EMBL" id="SRLO01001776">
    <property type="protein sequence ID" value="TNN35387.1"/>
    <property type="molecule type" value="Genomic_DNA"/>
</dbReference>
<reference evidence="2 3" key="1">
    <citation type="submission" date="2019-03" db="EMBL/GenBank/DDBJ databases">
        <title>First draft genome of Liparis tanakae, snailfish: a comprehensive survey of snailfish specific genes.</title>
        <authorList>
            <person name="Kim W."/>
            <person name="Song I."/>
            <person name="Jeong J.-H."/>
            <person name="Kim D."/>
            <person name="Kim S."/>
            <person name="Ryu S."/>
            <person name="Song J.Y."/>
            <person name="Lee S.K."/>
        </authorList>
    </citation>
    <scope>NUCLEOTIDE SEQUENCE [LARGE SCALE GENOMIC DNA]</scope>
    <source>
        <tissue evidence="2">Muscle</tissue>
    </source>
</reference>
<gene>
    <name evidence="2" type="ORF">EYF80_054443</name>
</gene>
<evidence type="ECO:0000313" key="3">
    <source>
        <dbReference type="Proteomes" id="UP000314294"/>
    </source>
</evidence>
<comment type="caution">
    <text evidence="2">The sequence shown here is derived from an EMBL/GenBank/DDBJ whole genome shotgun (WGS) entry which is preliminary data.</text>
</comment>
<feature type="region of interest" description="Disordered" evidence="1">
    <location>
        <begin position="1"/>
        <end position="40"/>
    </location>
</feature>
<organism evidence="2 3">
    <name type="scientific">Liparis tanakae</name>
    <name type="common">Tanaka's snailfish</name>
    <dbReference type="NCBI Taxonomy" id="230148"/>
    <lineage>
        <taxon>Eukaryota</taxon>
        <taxon>Metazoa</taxon>
        <taxon>Chordata</taxon>
        <taxon>Craniata</taxon>
        <taxon>Vertebrata</taxon>
        <taxon>Euteleostomi</taxon>
        <taxon>Actinopterygii</taxon>
        <taxon>Neopterygii</taxon>
        <taxon>Teleostei</taxon>
        <taxon>Neoteleostei</taxon>
        <taxon>Acanthomorphata</taxon>
        <taxon>Eupercaria</taxon>
        <taxon>Perciformes</taxon>
        <taxon>Cottioidei</taxon>
        <taxon>Cottales</taxon>
        <taxon>Liparidae</taxon>
        <taxon>Liparis</taxon>
    </lineage>
</organism>
<keyword evidence="3" id="KW-1185">Reference proteome</keyword>
<name>A0A4Z2F2M2_9TELE</name>
<evidence type="ECO:0000256" key="1">
    <source>
        <dbReference type="SAM" id="MobiDB-lite"/>
    </source>
</evidence>
<proteinExistence type="predicted"/>
<sequence length="149" mass="16106">MKGPHRGGQGSDPHRGGQTPTEGVRPHRGGQGSDPTEGVRGVRQAALDAVHPQLSVQAVLGAEVVNTPRRLELEETSRVHPSSKAVTMWWTGPHIKEGFLLDVLRRSHGRRPRRHGLHVAQLDHAFALLVLPGLVVPQLGGGSHDRQVT</sequence>
<feature type="compositionally biased region" description="Gly residues" evidence="1">
    <location>
        <begin position="1"/>
        <end position="10"/>
    </location>
</feature>
<accession>A0A4Z2F2M2</accession>